<feature type="compositionally biased region" description="Basic residues" evidence="1">
    <location>
        <begin position="104"/>
        <end position="113"/>
    </location>
</feature>
<name>A0A9P5H3S2_9HYPO</name>
<comment type="caution">
    <text evidence="2">The sequence shown here is derived from an EMBL/GenBank/DDBJ whole genome shotgun (WGS) entry which is preliminary data.</text>
</comment>
<feature type="compositionally biased region" description="Basic and acidic residues" evidence="1">
    <location>
        <begin position="114"/>
        <end position="127"/>
    </location>
</feature>
<evidence type="ECO:0000313" key="2">
    <source>
        <dbReference type="EMBL" id="KAF7545370.1"/>
    </source>
</evidence>
<feature type="region of interest" description="Disordered" evidence="1">
    <location>
        <begin position="424"/>
        <end position="528"/>
    </location>
</feature>
<evidence type="ECO:0000313" key="3">
    <source>
        <dbReference type="Proteomes" id="UP000722485"/>
    </source>
</evidence>
<protein>
    <submittedName>
        <fullName evidence="2">Uncharacterized protein</fullName>
    </submittedName>
</protein>
<feature type="compositionally biased region" description="Basic and acidic residues" evidence="1">
    <location>
        <begin position="34"/>
        <end position="47"/>
    </location>
</feature>
<sequence>MALEQTITIVNNSGKIIKTGKQLFSIFKEAQGNYKDKKSQIKAEKVQRSQTFDSRAPDSRALPDSRAYPEAPRYYQDEEQYYYDQHAPRRSYDQGSERGSERSHRSRSTHSRRHPDTRDTREWDTRSRLTSGNLKTLSEVSSVAPSRAPQPRPYMTPYAETIPMDLAISRRDLNHVEMRSAMAMSNRDPGTMVPRTRSATELSVRKPHKEIDMNLAYGNIPPDLEYRTDLDPRGDEREATDLVHRVEGLLDEAKCVHHSATATISHLQKNPDAAAAVALSLAELSSLVKKTSPAFLTLMKSASPAVFSLLSSPHFLIGSSIAVGVTVVCFGGWKIVQKVREQKAAREALAYENVPLNRPAPMRTQSEYSAGVDEALIIDDDLSSIESWRRGILPYGEDESADFELITPKADRITKEIYDEKDDFDMKSRRSTRTTRTSKTSKTHESHRSHRSHRSSRDDRDKDSDTRSRRSGTESIADSERSHRSHRSSKKKEMKSIEDGRSRRGDDDVELVMRPKAHRQSSNMLKALFKTKKEREMVLA</sequence>
<keyword evidence="3" id="KW-1185">Reference proteome</keyword>
<proteinExistence type="predicted"/>
<feature type="compositionally biased region" description="Polar residues" evidence="1">
    <location>
        <begin position="128"/>
        <end position="144"/>
    </location>
</feature>
<feature type="compositionally biased region" description="Basic residues" evidence="1">
    <location>
        <begin position="439"/>
        <end position="454"/>
    </location>
</feature>
<reference evidence="2" key="1">
    <citation type="submission" date="2020-03" db="EMBL/GenBank/DDBJ databases">
        <title>Draft Genome Sequence of Cylindrodendrum hubeiense.</title>
        <authorList>
            <person name="Buettner E."/>
            <person name="Kellner H."/>
        </authorList>
    </citation>
    <scope>NUCLEOTIDE SEQUENCE</scope>
    <source>
        <strain evidence="2">IHI 201604</strain>
    </source>
</reference>
<feature type="compositionally biased region" description="Basic residues" evidence="1">
    <location>
        <begin position="483"/>
        <end position="493"/>
    </location>
</feature>
<dbReference type="OrthoDB" id="5402307at2759"/>
<gene>
    <name evidence="2" type="ORF">G7Z17_g9231</name>
</gene>
<feature type="compositionally biased region" description="Basic and acidic residues" evidence="1">
    <location>
        <begin position="494"/>
        <end position="506"/>
    </location>
</feature>
<feature type="region of interest" description="Disordered" evidence="1">
    <location>
        <begin position="34"/>
        <end position="154"/>
    </location>
</feature>
<dbReference type="AlphaFoldDB" id="A0A9P5H3S2"/>
<feature type="compositionally biased region" description="Basic and acidic residues" evidence="1">
    <location>
        <begin position="86"/>
        <end position="103"/>
    </location>
</feature>
<feature type="compositionally biased region" description="Basic and acidic residues" evidence="1">
    <location>
        <begin position="455"/>
        <end position="482"/>
    </location>
</feature>
<organism evidence="2 3">
    <name type="scientific">Cylindrodendrum hubeiense</name>
    <dbReference type="NCBI Taxonomy" id="595255"/>
    <lineage>
        <taxon>Eukaryota</taxon>
        <taxon>Fungi</taxon>
        <taxon>Dikarya</taxon>
        <taxon>Ascomycota</taxon>
        <taxon>Pezizomycotina</taxon>
        <taxon>Sordariomycetes</taxon>
        <taxon>Hypocreomycetidae</taxon>
        <taxon>Hypocreales</taxon>
        <taxon>Nectriaceae</taxon>
        <taxon>Cylindrodendrum</taxon>
    </lineage>
</organism>
<accession>A0A9P5H3S2</accession>
<dbReference type="EMBL" id="JAANBB010000257">
    <property type="protein sequence ID" value="KAF7545370.1"/>
    <property type="molecule type" value="Genomic_DNA"/>
</dbReference>
<dbReference type="Proteomes" id="UP000722485">
    <property type="component" value="Unassembled WGS sequence"/>
</dbReference>
<evidence type="ECO:0000256" key="1">
    <source>
        <dbReference type="SAM" id="MobiDB-lite"/>
    </source>
</evidence>